<proteinExistence type="predicted"/>
<protein>
    <recommendedName>
        <fullName evidence="3">HK97 gp10 family phage protein</fullName>
    </recommendedName>
</protein>
<evidence type="ECO:0008006" key="3">
    <source>
        <dbReference type="Google" id="ProtNLM"/>
    </source>
</evidence>
<gene>
    <name evidence="1" type="ORF">D4A47_06290</name>
</gene>
<dbReference type="Pfam" id="PF04883">
    <property type="entry name" value="HK97-gp10_like"/>
    <property type="match status" value="1"/>
</dbReference>
<reference evidence="1 2" key="1">
    <citation type="submission" date="2018-10" db="EMBL/GenBank/DDBJ databases">
        <title>Anaerotruncus faecis sp. nov., isolated from human feces.</title>
        <authorList>
            <person name="Wang Y.-J."/>
        </authorList>
    </citation>
    <scope>NUCLEOTIDE SEQUENCE [LARGE SCALE GENOMIC DNA]</scope>
    <source>
        <strain evidence="1 2">22A2-44</strain>
    </source>
</reference>
<dbReference type="AlphaFoldDB" id="A0A498CVT4"/>
<dbReference type="InterPro" id="IPR010064">
    <property type="entry name" value="HK97-gp10_tail"/>
</dbReference>
<dbReference type="Proteomes" id="UP000276301">
    <property type="component" value="Unassembled WGS sequence"/>
</dbReference>
<name>A0A498CVT4_9FIRM</name>
<evidence type="ECO:0000313" key="1">
    <source>
        <dbReference type="EMBL" id="RLL12132.1"/>
    </source>
</evidence>
<evidence type="ECO:0000313" key="2">
    <source>
        <dbReference type="Proteomes" id="UP000276301"/>
    </source>
</evidence>
<comment type="caution">
    <text evidence="1">The sequence shown here is derived from an EMBL/GenBank/DDBJ whole genome shotgun (WGS) entry which is preliminary data.</text>
</comment>
<dbReference type="NCBIfam" id="TIGR01725">
    <property type="entry name" value="phge_HK97_gp10"/>
    <property type="match status" value="1"/>
</dbReference>
<organism evidence="1 2">
    <name type="scientific">Anaerotruncus massiliensis</name>
    <name type="common">ex Liu et al. 2021</name>
    <dbReference type="NCBI Taxonomy" id="2321404"/>
    <lineage>
        <taxon>Bacteria</taxon>
        <taxon>Bacillati</taxon>
        <taxon>Bacillota</taxon>
        <taxon>Clostridia</taxon>
        <taxon>Eubacteriales</taxon>
        <taxon>Oscillospiraceae</taxon>
        <taxon>Anaerotruncus</taxon>
    </lineage>
</organism>
<dbReference type="EMBL" id="RCHT01000007">
    <property type="protein sequence ID" value="RLL12132.1"/>
    <property type="molecule type" value="Genomic_DNA"/>
</dbReference>
<keyword evidence="2" id="KW-1185">Reference proteome</keyword>
<sequence>MKRFSGRFPMRRYRSVGTPPSLKRIPACTITNGCGKLAKLEIKGLGELALKLSQLGTQSDEIAKKAVYAGAKVVADKIRANLRGVLSSERTGDLERSLGISPIKVDKSGVINTAIGFSGYDRKGTANQLKARVLESGSSRQRKRPFFRAAVRSSKRLAQSEMQRVTKEEIKKRIR</sequence>
<accession>A0A498CVT4</accession>